<comment type="similarity">
    <text evidence="2 7">Belongs to the MgtC/SapB family.</text>
</comment>
<accession>A0A317PGX5</accession>
<keyword evidence="7" id="KW-0997">Cell inner membrane</keyword>
<reference evidence="9 10" key="1">
    <citation type="submission" date="2018-05" db="EMBL/GenBank/DDBJ databases">
        <title>Genomic Encyclopedia of Type Strains, Phase IV (KMG-IV): sequencing the most valuable type-strain genomes for metagenomic binning, comparative biology and taxonomic classification.</title>
        <authorList>
            <person name="Goeker M."/>
        </authorList>
    </citation>
    <scope>NUCLEOTIDE SEQUENCE [LARGE SCALE GENOMIC DNA]</scope>
    <source>
        <strain evidence="9 10">DSM 16791</strain>
    </source>
</reference>
<evidence type="ECO:0000313" key="10">
    <source>
        <dbReference type="Proteomes" id="UP000246352"/>
    </source>
</evidence>
<comment type="caution">
    <text evidence="9">The sequence shown here is derived from an EMBL/GenBank/DDBJ whole genome shotgun (WGS) entry which is preliminary data.</text>
</comment>
<dbReference type="InterPro" id="IPR049177">
    <property type="entry name" value="MgtC_SapB_SrpB_YhiD_N"/>
</dbReference>
<dbReference type="Pfam" id="PF02308">
    <property type="entry name" value="MgtC"/>
    <property type="match status" value="1"/>
</dbReference>
<dbReference type="AlphaFoldDB" id="A0A317PGX5"/>
<evidence type="ECO:0000256" key="7">
    <source>
        <dbReference type="RuleBase" id="RU365041"/>
    </source>
</evidence>
<keyword evidence="10" id="KW-1185">Reference proteome</keyword>
<evidence type="ECO:0000256" key="2">
    <source>
        <dbReference type="ARBA" id="ARBA00009298"/>
    </source>
</evidence>
<dbReference type="GO" id="GO:0005886">
    <property type="term" value="C:plasma membrane"/>
    <property type="evidence" value="ECO:0007669"/>
    <property type="project" value="UniProtKB-SubCell"/>
</dbReference>
<name>A0A317PGX5_9HYPH</name>
<sequence length="197" mass="20568">MPRPRGSGHALPLPGGGTVRLVTHSFCMQALIDEFSRPTHLPYAVIAARLLLATCLGAVIGFERELAERPAGLRTHMMVCLAAATFAVVALEIIAMPVFDTDHVRSDPLRLVEAITAGVAFLAAGTILVKGGKLSGLTTGAGMWLAGATGLCAGLGLWAIAAMACLLGALVLALARRLETGLQLKPPQDPSDLKRRD</sequence>
<dbReference type="PANTHER" id="PTHR33778:SF1">
    <property type="entry name" value="MAGNESIUM TRANSPORTER YHID-RELATED"/>
    <property type="match status" value="1"/>
</dbReference>
<dbReference type="PRINTS" id="PR01837">
    <property type="entry name" value="MGTCSAPBPROT"/>
</dbReference>
<dbReference type="InterPro" id="IPR003416">
    <property type="entry name" value="MgtC/SapB/SrpB/YhiD_fam"/>
</dbReference>
<evidence type="ECO:0000256" key="5">
    <source>
        <dbReference type="ARBA" id="ARBA00022989"/>
    </source>
</evidence>
<dbReference type="Proteomes" id="UP000246352">
    <property type="component" value="Unassembled WGS sequence"/>
</dbReference>
<keyword evidence="3" id="KW-1003">Cell membrane</keyword>
<protein>
    <recommendedName>
        <fullName evidence="7">Protein MgtC</fullName>
    </recommendedName>
</protein>
<feature type="transmembrane region" description="Helical" evidence="7">
    <location>
        <begin position="74"/>
        <end position="99"/>
    </location>
</feature>
<feature type="transmembrane region" description="Helical" evidence="7">
    <location>
        <begin position="41"/>
        <end position="62"/>
    </location>
</feature>
<dbReference type="EMBL" id="QGTR01000005">
    <property type="protein sequence ID" value="PWV98314.1"/>
    <property type="molecule type" value="Genomic_DNA"/>
</dbReference>
<feature type="transmembrane region" description="Helical" evidence="7">
    <location>
        <begin position="111"/>
        <end position="129"/>
    </location>
</feature>
<dbReference type="RefSeq" id="WP_425351226.1">
    <property type="nucleotide sequence ID" value="NZ_QGTR01000005.1"/>
</dbReference>
<evidence type="ECO:0000313" key="9">
    <source>
        <dbReference type="EMBL" id="PWV98314.1"/>
    </source>
</evidence>
<evidence type="ECO:0000256" key="4">
    <source>
        <dbReference type="ARBA" id="ARBA00022692"/>
    </source>
</evidence>
<keyword evidence="6 7" id="KW-0472">Membrane</keyword>
<evidence type="ECO:0000259" key="8">
    <source>
        <dbReference type="Pfam" id="PF02308"/>
    </source>
</evidence>
<keyword evidence="4 7" id="KW-0812">Transmembrane</keyword>
<dbReference type="PANTHER" id="PTHR33778">
    <property type="entry name" value="PROTEIN MGTC"/>
    <property type="match status" value="1"/>
</dbReference>
<keyword evidence="5 7" id="KW-1133">Transmembrane helix</keyword>
<feature type="transmembrane region" description="Helical" evidence="7">
    <location>
        <begin position="141"/>
        <end position="174"/>
    </location>
</feature>
<feature type="domain" description="MgtC/SapB/SrpB/YhiD N-terminal" evidence="8">
    <location>
        <begin position="50"/>
        <end position="179"/>
    </location>
</feature>
<evidence type="ECO:0000256" key="1">
    <source>
        <dbReference type="ARBA" id="ARBA00004651"/>
    </source>
</evidence>
<evidence type="ECO:0000256" key="3">
    <source>
        <dbReference type="ARBA" id="ARBA00022475"/>
    </source>
</evidence>
<evidence type="ECO:0000256" key="6">
    <source>
        <dbReference type="ARBA" id="ARBA00023136"/>
    </source>
</evidence>
<organism evidence="9 10">
    <name type="scientific">Hoeflea marina</name>
    <dbReference type="NCBI Taxonomy" id="274592"/>
    <lineage>
        <taxon>Bacteria</taxon>
        <taxon>Pseudomonadati</taxon>
        <taxon>Pseudomonadota</taxon>
        <taxon>Alphaproteobacteria</taxon>
        <taxon>Hyphomicrobiales</taxon>
        <taxon>Rhizobiaceae</taxon>
        <taxon>Hoeflea</taxon>
    </lineage>
</organism>
<proteinExistence type="inferred from homology"/>
<comment type="subcellular location">
    <subcellularLocation>
        <location evidence="7">Cell inner membrane</location>
        <topology evidence="7">Multi-pass membrane protein</topology>
    </subcellularLocation>
    <subcellularLocation>
        <location evidence="1">Cell membrane</location>
        <topology evidence="1">Multi-pass membrane protein</topology>
    </subcellularLocation>
</comment>
<gene>
    <name evidence="9" type="ORF">DFR52_105297</name>
</gene>